<evidence type="ECO:0000313" key="2">
    <source>
        <dbReference type="Proteomes" id="UP000612585"/>
    </source>
</evidence>
<proteinExistence type="predicted"/>
<gene>
    <name evidence="1" type="ORF">Vau01_110210</name>
</gene>
<accession>A0A8J4E5Y4</accession>
<comment type="caution">
    <text evidence="1">The sequence shown here is derived from an EMBL/GenBank/DDBJ whole genome shotgun (WGS) entry which is preliminary data.</text>
</comment>
<sequence>MSDIDLGTQGSGREMNLIHGGRRLMAVGVLSLAALAFVGSAAAASPAVAGQAPATGPAKFTVDTAPLVLSHDGTHYTGDLRVTVRNVGGEASENTMMELGLPAGLRFNSSDGVCTFGEARVYCAMFGGIEPGARKTYTLSFGSWAAPSARARITSVADLTVTPDGEGATGAASDTYAGILKSTTGSIRHPRPYAPSTVARTQLTAGPAAIRELPGTAGTREFEVRIPVTVRAGNDIPNDFGVVRIAKPEGTSLPHTEPSAVCTLDCEVPGDWMAAGETRTFDIVFTYNPATLPVDEKVTLEGVMNHGGLIQPEATPARNTATVPLTIAA</sequence>
<keyword evidence="2" id="KW-1185">Reference proteome</keyword>
<name>A0A8J4E5Y4_9ACTN</name>
<reference evidence="1" key="1">
    <citation type="submission" date="2021-01" db="EMBL/GenBank/DDBJ databases">
        <title>Whole genome shotgun sequence of Virgisporangium aurantiacum NBRC 16421.</title>
        <authorList>
            <person name="Komaki H."/>
            <person name="Tamura T."/>
        </authorList>
    </citation>
    <scope>NUCLEOTIDE SEQUENCE</scope>
    <source>
        <strain evidence="1">NBRC 16421</strain>
    </source>
</reference>
<protein>
    <recommendedName>
        <fullName evidence="3">DUF11 domain-containing protein</fullName>
    </recommendedName>
</protein>
<evidence type="ECO:0000313" key="1">
    <source>
        <dbReference type="EMBL" id="GIJ63505.1"/>
    </source>
</evidence>
<evidence type="ECO:0008006" key="3">
    <source>
        <dbReference type="Google" id="ProtNLM"/>
    </source>
</evidence>
<dbReference type="AlphaFoldDB" id="A0A8J4E5Y4"/>
<organism evidence="1 2">
    <name type="scientific">Virgisporangium aurantiacum</name>
    <dbReference type="NCBI Taxonomy" id="175570"/>
    <lineage>
        <taxon>Bacteria</taxon>
        <taxon>Bacillati</taxon>
        <taxon>Actinomycetota</taxon>
        <taxon>Actinomycetes</taxon>
        <taxon>Micromonosporales</taxon>
        <taxon>Micromonosporaceae</taxon>
        <taxon>Virgisporangium</taxon>
    </lineage>
</organism>
<dbReference type="EMBL" id="BOPG01000096">
    <property type="protein sequence ID" value="GIJ63505.1"/>
    <property type="molecule type" value="Genomic_DNA"/>
</dbReference>
<dbReference type="Proteomes" id="UP000612585">
    <property type="component" value="Unassembled WGS sequence"/>
</dbReference>